<dbReference type="Pfam" id="PF13550">
    <property type="entry name" value="Phage-tail_3"/>
    <property type="match status" value="1"/>
</dbReference>
<feature type="domain" description="Tip attachment protein J central straight fiber" evidence="1">
    <location>
        <begin position="808"/>
        <end position="865"/>
    </location>
</feature>
<comment type="caution">
    <text evidence="3">The sequence shown here is derived from an EMBL/GenBank/DDBJ whole genome shotgun (WGS) entry which is preliminary data.</text>
</comment>
<name>A0A7V7TY57_9HYPH</name>
<feature type="domain" description="Tip attachment protein J" evidence="2">
    <location>
        <begin position="301"/>
        <end position="459"/>
    </location>
</feature>
<dbReference type="AlphaFoldDB" id="A0A7V7TY57"/>
<dbReference type="InterPro" id="IPR015406">
    <property type="entry name" value="GpJ_CSF"/>
</dbReference>
<gene>
    <name evidence="3" type="ORF">F6X38_04200</name>
</gene>
<dbReference type="Pfam" id="PF09327">
    <property type="entry name" value="Phage_Tail_Tip"/>
    <property type="match status" value="1"/>
</dbReference>
<proteinExistence type="predicted"/>
<accession>A0A7V7TY57</accession>
<evidence type="ECO:0000259" key="1">
    <source>
        <dbReference type="Pfam" id="PF09327"/>
    </source>
</evidence>
<dbReference type="Proteomes" id="UP000432089">
    <property type="component" value="Unassembled WGS sequence"/>
</dbReference>
<dbReference type="Gene3D" id="1.20.5.340">
    <property type="match status" value="1"/>
</dbReference>
<organism evidence="3 4">
    <name type="scientific">Plantimonas leprariae</name>
    <dbReference type="NCBI Taxonomy" id="2615207"/>
    <lineage>
        <taxon>Bacteria</taxon>
        <taxon>Pseudomonadati</taxon>
        <taxon>Pseudomonadota</taxon>
        <taxon>Alphaproteobacteria</taxon>
        <taxon>Hyphomicrobiales</taxon>
        <taxon>Aurantimonadaceae</taxon>
        <taxon>Plantimonas</taxon>
    </lineage>
</organism>
<dbReference type="RefSeq" id="WP_150968275.1">
    <property type="nucleotide sequence ID" value="NZ_VZDO01000002.1"/>
</dbReference>
<reference evidence="3 4" key="1">
    <citation type="submission" date="2019-09" db="EMBL/GenBank/DDBJ databases">
        <title>YIM 132180 draft genome.</title>
        <authorList>
            <person name="Zhang K."/>
        </authorList>
    </citation>
    <scope>NUCLEOTIDE SEQUENCE [LARGE SCALE GENOMIC DNA]</scope>
    <source>
        <strain evidence="3 4">YIM 132180</strain>
    </source>
</reference>
<evidence type="ECO:0000313" key="4">
    <source>
        <dbReference type="Proteomes" id="UP000432089"/>
    </source>
</evidence>
<sequence>MAVLAPVVAAVSGAFAGAASFLGGLGAFGRAIVGIGLSLAAKAFQKKPKVKTVGGTKLDVQYGSDQPREIGLGLFAVAGHDVYTNTYGKANKYISKVFVLSDFRIDGLERLAVNGEYTALGPADGDRGVKVLGDFEDLLWVKIVLGLPDQAADPFLIDTANPNGRWTAAHRLAGVAYAIVTAKWDDQKMNSFPQVLFECRGAPLYDVRRDTTAGGSGSHRWDDQSTWQFGDGVGTNPIVQAYCYERGFTVAGELIIGKGMPATDLPSSAWMAAANVCDEPVDGAARYRSGCLVTAADGVTHRDNLEPILEAAGAMLVEKVDGDQPIVGANQATVATLTDADLIVGERHTFRAKRSRSELINGVFGSYNSPADLWSSTAYKPVSNALALAADRERHAVQLDWEAVSDESQAVRLAETAIRQNRYQASAQIVVRPRWIALEIGDWIRWDSARRGNRVWQVVGRSLAPLGPQGARNVSLTLQEVGSGIYDGSVSIPEVTPRTPPAGPVYTLTVENFLLVATSVTAENGRVYPALQAQWDAIDDLTVTEVRVQYWKTSDPSVVLEKRVSVAQPYILLVEGVLPVTQYTAQASVVTSPPRDTVWSRQWSATTLAEDLAFQLELDLKEIRDIIAGGQEMFEEFEERLQALAVNVALITGKQLLDLGGVSARLLDEEKVRASQTDALATRTSGVETGLADANAGIAAASSAVAQLSSRTTNIEGVLTTQAEALTGVQSRLGTVEGTVSGQASALSSLQTTVSNQDATITATADAVTGVQATVGDLSASGLISFKVIAGGGANSASSRVAILTKAKASDSFKEAGIYIDTTATTSTILLRADKVFISDAAVGNQAQPFVVQGGVVKLAVGRFQQLISDNGKMVINGSNGTIELYD</sequence>
<evidence type="ECO:0000259" key="2">
    <source>
        <dbReference type="Pfam" id="PF13550"/>
    </source>
</evidence>
<dbReference type="EMBL" id="VZDO01000002">
    <property type="protein sequence ID" value="KAB0682015.1"/>
    <property type="molecule type" value="Genomic_DNA"/>
</dbReference>
<keyword evidence="4" id="KW-1185">Reference proteome</keyword>
<dbReference type="InterPro" id="IPR032876">
    <property type="entry name" value="J_dom"/>
</dbReference>
<evidence type="ECO:0000313" key="3">
    <source>
        <dbReference type="EMBL" id="KAB0682015.1"/>
    </source>
</evidence>
<protein>
    <submittedName>
        <fullName evidence="3">DUF1983 domain-containing protein</fullName>
    </submittedName>
</protein>